<sequence>MRALLILDTNILIHLVEEFYNTDKALFHRVFSRLLVEYSHCWIPETVKKEFLSYKHTKKLEKRLDSLQKKYHVEICPITIAQHEISLLIGNKAQDAGEADALMQIKKACQSDAIEYHFEKLIFFSRDKKALSLAERQGIKVLDYNQWKNQLKETGIFIP</sequence>
<reference evidence="2 3" key="1">
    <citation type="submission" date="2016-10" db="EMBL/GenBank/DDBJ databases">
        <authorList>
            <person name="de Groot N.N."/>
        </authorList>
    </citation>
    <scope>NUCLEOTIDE SEQUENCE [LARGE SCALE GENOMIC DNA]</scope>
    <source>
        <strain evidence="2">MBHS1</strain>
    </source>
</reference>
<dbReference type="InterPro" id="IPR002716">
    <property type="entry name" value="PIN_dom"/>
</dbReference>
<evidence type="ECO:0000313" key="3">
    <source>
        <dbReference type="Proteomes" id="UP000236724"/>
    </source>
</evidence>
<evidence type="ECO:0000313" key="2">
    <source>
        <dbReference type="EMBL" id="SEH08201.1"/>
    </source>
</evidence>
<dbReference type="Gene3D" id="3.40.50.1010">
    <property type="entry name" value="5'-nuclease"/>
    <property type="match status" value="1"/>
</dbReference>
<feature type="domain" description="PIN" evidence="1">
    <location>
        <begin position="5"/>
        <end position="144"/>
    </location>
</feature>
<dbReference type="AlphaFoldDB" id="A0A1H6FFL2"/>
<proteinExistence type="predicted"/>
<organism evidence="2 3">
    <name type="scientific">Candidatus Venteria ishoeyi</name>
    <dbReference type="NCBI Taxonomy" id="1899563"/>
    <lineage>
        <taxon>Bacteria</taxon>
        <taxon>Pseudomonadati</taxon>
        <taxon>Pseudomonadota</taxon>
        <taxon>Gammaproteobacteria</taxon>
        <taxon>Thiotrichales</taxon>
        <taxon>Thiotrichaceae</taxon>
        <taxon>Venteria</taxon>
    </lineage>
</organism>
<dbReference type="SUPFAM" id="SSF88723">
    <property type="entry name" value="PIN domain-like"/>
    <property type="match status" value="1"/>
</dbReference>
<dbReference type="Pfam" id="PF13638">
    <property type="entry name" value="PIN_4"/>
    <property type="match status" value="1"/>
</dbReference>
<dbReference type="Proteomes" id="UP000236724">
    <property type="component" value="Unassembled WGS sequence"/>
</dbReference>
<dbReference type="EMBL" id="FMSV02000546">
    <property type="protein sequence ID" value="SEH08201.1"/>
    <property type="molecule type" value="Genomic_DNA"/>
</dbReference>
<gene>
    <name evidence="2" type="ORF">MBHS_04091</name>
</gene>
<dbReference type="InterPro" id="IPR029060">
    <property type="entry name" value="PIN-like_dom_sf"/>
</dbReference>
<accession>A0A1H6FFL2</accession>
<name>A0A1H6FFL2_9GAMM</name>
<dbReference type="RefSeq" id="WP_103921774.1">
    <property type="nucleotide sequence ID" value="NZ_FMSV02000546.1"/>
</dbReference>
<evidence type="ECO:0000259" key="1">
    <source>
        <dbReference type="Pfam" id="PF13638"/>
    </source>
</evidence>
<dbReference type="CDD" id="cd09854">
    <property type="entry name" value="PIN_VapC-like"/>
    <property type="match status" value="1"/>
</dbReference>
<keyword evidence="3" id="KW-1185">Reference proteome</keyword>
<protein>
    <recommendedName>
        <fullName evidence="1">PIN domain-containing protein</fullName>
    </recommendedName>
</protein>